<evidence type="ECO:0000313" key="5">
    <source>
        <dbReference type="EMBL" id="SCC82771.1"/>
    </source>
</evidence>
<dbReference type="SUPFAM" id="SSF53955">
    <property type="entry name" value="Lysozyme-like"/>
    <property type="match status" value="1"/>
</dbReference>
<evidence type="ECO:0000256" key="1">
    <source>
        <dbReference type="SAM" id="MobiDB-lite"/>
    </source>
</evidence>
<accession>A0A0P8ABC1</accession>
<dbReference type="GO" id="GO:0009253">
    <property type="term" value="P:peptidoglycan catabolic process"/>
    <property type="evidence" value="ECO:0007669"/>
    <property type="project" value="TreeGrafter"/>
</dbReference>
<name>A0A0P8ABC1_9HYPH</name>
<dbReference type="EMBL" id="LJSX01000001">
    <property type="protein sequence ID" value="KPQ12553.1"/>
    <property type="molecule type" value="Genomic_DNA"/>
</dbReference>
<dbReference type="Pfam" id="PF13406">
    <property type="entry name" value="SLT_2"/>
    <property type="match status" value="1"/>
</dbReference>
<dbReference type="NCBIfam" id="TIGR02283">
    <property type="entry name" value="MltB_2"/>
    <property type="match status" value="1"/>
</dbReference>
<dbReference type="Gene3D" id="1.10.8.350">
    <property type="entry name" value="Bacterial muramidase"/>
    <property type="match status" value="1"/>
</dbReference>
<dbReference type="SUPFAM" id="SSF47090">
    <property type="entry name" value="PGBD-like"/>
    <property type="match status" value="1"/>
</dbReference>
<dbReference type="Gene3D" id="1.10.101.10">
    <property type="entry name" value="PGBD-like superfamily/PGBD"/>
    <property type="match status" value="1"/>
</dbReference>
<feature type="region of interest" description="Disordered" evidence="1">
    <location>
        <begin position="48"/>
        <end position="74"/>
    </location>
</feature>
<sequence>MRRRSSAVQISALRPSVRARLRLALCATLILPLGGCIGGNAFAERGDSQRTGSIQAASRDAPSQTNAGNSTRPADFSAYLESLRPQAERRGVSRATFDRAFAGVTPDQEVIRLTQRQPEFARPIWDYLDGAVSATRIRLGNEARSRHGQNLAAVERAYGVPQAIVLGIWGMETNFGGYKGSKDVFRSLATLAHQGHRGDFFQGELLAALEILERGKISRDAMKGSWAGAMGHPQFMPTSYLRFAADGDGDGRRDIWNSIPDALASTANYLREHGWQPGLPWGMEVRLPSNFDYGVEKASFGQWARLGLSPAAGGSLPNRGEASLFQPAGSNGPAFLVTANYDVIKRYNSSDAYALGVALLGERLTGGAAVQASWPRNEPRMNTSQREELQRRLRDLGYYRGDIDGMFGSKTREAVRNFQRGRGLPADGYANMALLETLRTNR</sequence>
<dbReference type="EMBL" id="FMBM01000003">
    <property type="protein sequence ID" value="SCC82771.1"/>
    <property type="molecule type" value="Genomic_DNA"/>
</dbReference>
<dbReference type="Proteomes" id="UP000182800">
    <property type="component" value="Unassembled WGS sequence"/>
</dbReference>
<feature type="domain" description="Transglycosylase SLT" evidence="3">
    <location>
        <begin position="76"/>
        <end position="361"/>
    </location>
</feature>
<comment type="caution">
    <text evidence="4">The sequence shown here is derived from an EMBL/GenBank/DDBJ whole genome shotgun (WGS) entry which is preliminary data.</text>
</comment>
<dbReference type="InterPro" id="IPR031304">
    <property type="entry name" value="SLT_2"/>
</dbReference>
<dbReference type="STRING" id="1653334.GA0071312_3782"/>
<dbReference type="OrthoDB" id="9808544at2"/>
<organism evidence="4 6">
    <name type="scientific">Saliniramus fredricksonii</name>
    <dbReference type="NCBI Taxonomy" id="1653334"/>
    <lineage>
        <taxon>Bacteria</taxon>
        <taxon>Pseudomonadati</taxon>
        <taxon>Pseudomonadota</taxon>
        <taxon>Alphaproteobacteria</taxon>
        <taxon>Hyphomicrobiales</taxon>
        <taxon>Salinarimonadaceae</taxon>
        <taxon>Saliniramus</taxon>
    </lineage>
</organism>
<dbReference type="InterPro" id="IPR011970">
    <property type="entry name" value="MltB_2"/>
</dbReference>
<evidence type="ECO:0000313" key="4">
    <source>
        <dbReference type="EMBL" id="KPQ12553.1"/>
    </source>
</evidence>
<dbReference type="Gene3D" id="1.10.530.10">
    <property type="match status" value="1"/>
</dbReference>
<dbReference type="FunFam" id="1.10.8.350:FF:000001">
    <property type="entry name" value="Lytic murein transglycosylase B"/>
    <property type="match status" value="1"/>
</dbReference>
<evidence type="ECO:0000259" key="3">
    <source>
        <dbReference type="Pfam" id="PF13406"/>
    </source>
</evidence>
<evidence type="ECO:0000259" key="2">
    <source>
        <dbReference type="Pfam" id="PF01471"/>
    </source>
</evidence>
<dbReference type="PANTHER" id="PTHR30163">
    <property type="entry name" value="MEMBRANE-BOUND LYTIC MUREIN TRANSGLYCOSYLASE B"/>
    <property type="match status" value="1"/>
</dbReference>
<dbReference type="InterPro" id="IPR023346">
    <property type="entry name" value="Lysozyme-like_dom_sf"/>
</dbReference>
<keyword evidence="7" id="KW-1185">Reference proteome</keyword>
<evidence type="ECO:0000313" key="7">
    <source>
        <dbReference type="Proteomes" id="UP000182800"/>
    </source>
</evidence>
<proteinExistence type="predicted"/>
<dbReference type="PATRIC" id="fig|1653334.4.peg.1803"/>
<dbReference type="RefSeq" id="WP_083204760.1">
    <property type="nucleotide sequence ID" value="NZ_FMBM01000003.1"/>
</dbReference>
<reference evidence="4 6" key="1">
    <citation type="submission" date="2015-09" db="EMBL/GenBank/DDBJ databases">
        <title>Identification and resolution of microdiversity through metagenomic sequencing of parallel consortia.</title>
        <authorList>
            <person name="Nelson W.C."/>
            <person name="Romine M.F."/>
            <person name="Lindemann S.R."/>
        </authorList>
    </citation>
    <scope>NUCLEOTIDE SEQUENCE [LARGE SCALE GENOMIC DNA]</scope>
    <source>
        <strain evidence="4">HL-109</strain>
    </source>
</reference>
<dbReference type="InterPro" id="IPR036365">
    <property type="entry name" value="PGBD-like_sf"/>
</dbReference>
<dbReference type="AlphaFoldDB" id="A0A0P8ABC1"/>
<dbReference type="InterPro" id="IPR002477">
    <property type="entry name" value="Peptidoglycan-bd-like"/>
</dbReference>
<dbReference type="CDD" id="cd13399">
    <property type="entry name" value="Slt35-like"/>
    <property type="match status" value="1"/>
</dbReference>
<dbReference type="InterPro" id="IPR036366">
    <property type="entry name" value="PGBDSf"/>
</dbReference>
<dbReference type="GO" id="GO:0008933">
    <property type="term" value="F:peptidoglycan lytic transglycosylase activity"/>
    <property type="evidence" value="ECO:0007669"/>
    <property type="project" value="TreeGrafter"/>
</dbReference>
<feature type="compositionally biased region" description="Polar residues" evidence="1">
    <location>
        <begin position="49"/>
        <end position="72"/>
    </location>
</feature>
<reference evidence="5 7" key="2">
    <citation type="submission" date="2016-08" db="EMBL/GenBank/DDBJ databases">
        <authorList>
            <person name="Varghese N."/>
            <person name="Submissions Spin"/>
        </authorList>
    </citation>
    <scope>NUCLEOTIDE SEQUENCE [LARGE SCALE GENOMIC DNA]</scope>
    <source>
        <strain evidence="5 7">HL-109</strain>
    </source>
</reference>
<dbReference type="PANTHER" id="PTHR30163:SF8">
    <property type="entry name" value="LYTIC MUREIN TRANSGLYCOSYLASE"/>
    <property type="match status" value="1"/>
</dbReference>
<protein>
    <submittedName>
        <fullName evidence="5">Membrane-bound lytic murein transglycosylase B</fullName>
    </submittedName>
    <submittedName>
        <fullName evidence="4">Membrane-bound lytic murein transglycosylase MltB</fullName>
    </submittedName>
</protein>
<gene>
    <name evidence="4" type="primary">mltB</name>
    <name evidence="5" type="ORF">GA0071312_3782</name>
    <name evidence="4" type="ORF">HLUCCO17_00230</name>
</gene>
<dbReference type="Proteomes" id="UP000050497">
    <property type="component" value="Unassembled WGS sequence"/>
</dbReference>
<feature type="domain" description="Peptidoglycan binding-like" evidence="2">
    <location>
        <begin position="384"/>
        <end position="438"/>
    </location>
</feature>
<evidence type="ECO:0000313" key="6">
    <source>
        <dbReference type="Proteomes" id="UP000050497"/>
    </source>
</evidence>
<dbReference type="InterPro" id="IPR043426">
    <property type="entry name" value="MltB-like"/>
</dbReference>
<dbReference type="Pfam" id="PF01471">
    <property type="entry name" value="PG_binding_1"/>
    <property type="match status" value="1"/>
</dbReference>